<dbReference type="Gene3D" id="1.20.890.10">
    <property type="entry name" value="cAMP-dependent protein kinase regulatory subunit, dimerization-anchoring domain"/>
    <property type="match status" value="1"/>
</dbReference>
<sequence length="667" mass="74239">MSTVKTFSVKKLSYNMAVPFSNTHLRVPRGFGAVLEGLAREVLRDQPDDIPAYAAKYFDALLKKRDESGTDPAEWAARLEDRFYNNHAFTTETCPENESASEVTIFREKSHEPQTEDESSHSAVISALSTTQPDPSEKEDSTGGTDEEESIPPFLSKPTALMPLKEIHSAEMVFHESEDDRVDKQGGESKMVDSEEENTEDAVEIVPYPGPPNMDVGAAELGGTEKIQVRCSSQDIRNIDEEKFLNPEVEAELSHEIGRGSQQETEDQAQNINEGERMEADASDDKSLVEISFEDVPETQVIGEVGEEKLMEEASVEIFQNTELEMEQKAQSLELTADSAEAQFKLEIEVIKNDFIPEEQDIESHLAEFDVTKENLDTIDSDTHAIDDGEMEEGAKSISSSDQPTNDAEKEIKDSETDRKDAEDIFGFDQNQESKNEKHPNDPDYEQDVTSDVGGEEDICADDNGETKDPKTNDGKVEQSPSYATKSNVSMTGTEEETVEREQGTRTAVDSYQENNSEEKEKYKRKMSDSEVQENSEEMKKEETVSLTHSAVWTAAEHEEEQEKEPDECEEDATASANKSDKEECSRPQEEEDIMDIPLDDPEANRAAAKIQAGFRGHMTRKKMKPEDKAEGEEVSSTGDVLNSSHGVSEAGRSGAVERDDTSVPEQ</sequence>
<dbReference type="OrthoDB" id="252964at2759"/>
<feature type="compositionally biased region" description="Polar residues" evidence="1">
    <location>
        <begin position="635"/>
        <end position="647"/>
    </location>
</feature>
<feature type="compositionally biased region" description="Basic and acidic residues" evidence="1">
    <location>
        <begin position="407"/>
        <end position="423"/>
    </location>
</feature>
<dbReference type="SMART" id="SM00394">
    <property type="entry name" value="RIIa"/>
    <property type="match status" value="1"/>
</dbReference>
<feature type="compositionally biased region" description="Basic and acidic residues" evidence="1">
    <location>
        <begin position="105"/>
        <end position="120"/>
    </location>
</feature>
<feature type="compositionally biased region" description="Polar residues" evidence="1">
    <location>
        <begin position="92"/>
        <end position="102"/>
    </location>
</feature>
<feature type="compositionally biased region" description="Polar residues" evidence="1">
    <location>
        <begin position="260"/>
        <end position="273"/>
    </location>
</feature>
<feature type="compositionally biased region" description="Acidic residues" evidence="1">
    <location>
        <begin position="194"/>
        <end position="203"/>
    </location>
</feature>
<dbReference type="PROSITE" id="PS50096">
    <property type="entry name" value="IQ"/>
    <property type="match status" value="1"/>
</dbReference>
<feature type="compositionally biased region" description="Polar residues" evidence="1">
    <location>
        <begin position="505"/>
        <end position="515"/>
    </location>
</feature>
<feature type="compositionally biased region" description="Basic and acidic residues" evidence="1">
    <location>
        <begin position="373"/>
        <end position="387"/>
    </location>
</feature>
<dbReference type="GO" id="GO:0005516">
    <property type="term" value="F:calmodulin binding"/>
    <property type="evidence" value="ECO:0007669"/>
    <property type="project" value="TreeGrafter"/>
</dbReference>
<dbReference type="PANTHER" id="PTHR10699:SF16">
    <property type="entry name" value="SPERM SURFACE PROTEIN SP17"/>
    <property type="match status" value="1"/>
</dbReference>
<dbReference type="EMBL" id="JAAVVJ010000007">
    <property type="protein sequence ID" value="KAF7218948.1"/>
    <property type="molecule type" value="Genomic_DNA"/>
</dbReference>
<dbReference type="Pfam" id="PF02197">
    <property type="entry name" value="RIIa"/>
    <property type="match status" value="1"/>
</dbReference>
<feature type="region of interest" description="Disordered" evidence="1">
    <location>
        <begin position="92"/>
        <end position="159"/>
    </location>
</feature>
<feature type="compositionally biased region" description="Basic and acidic residues" evidence="1">
    <location>
        <begin position="656"/>
        <end position="667"/>
    </location>
</feature>
<feature type="compositionally biased region" description="Basic and acidic residues" evidence="1">
    <location>
        <begin position="432"/>
        <end position="442"/>
    </location>
</feature>
<evidence type="ECO:0000259" key="2">
    <source>
        <dbReference type="SMART" id="SM00394"/>
    </source>
</evidence>
<dbReference type="InterPro" id="IPR003117">
    <property type="entry name" value="cAMP_dep_PK_reg_su_I/II_a/b"/>
</dbReference>
<dbReference type="SUPFAM" id="SSF47391">
    <property type="entry name" value="Dimerization-anchoring domain of cAMP-dependent PK regulatory subunit"/>
    <property type="match status" value="1"/>
</dbReference>
<dbReference type="PANTHER" id="PTHR10699">
    <property type="entry name" value="NEUROMODULIN"/>
    <property type="match status" value="1"/>
</dbReference>
<feature type="compositionally biased region" description="Acidic residues" evidence="1">
    <location>
        <begin position="443"/>
        <end position="464"/>
    </location>
</feature>
<name>A0A9D3BUD6_NOTFU</name>
<dbReference type="CDD" id="cd23767">
    <property type="entry name" value="IQCD"/>
    <property type="match status" value="1"/>
</dbReference>
<organism evidence="3 4">
    <name type="scientific">Nothobranchius furzeri</name>
    <name type="common">Turquoise killifish</name>
    <dbReference type="NCBI Taxonomy" id="105023"/>
    <lineage>
        <taxon>Eukaryota</taxon>
        <taxon>Metazoa</taxon>
        <taxon>Chordata</taxon>
        <taxon>Craniata</taxon>
        <taxon>Vertebrata</taxon>
        <taxon>Euteleostomi</taxon>
        <taxon>Actinopterygii</taxon>
        <taxon>Neopterygii</taxon>
        <taxon>Teleostei</taxon>
        <taxon>Neoteleostei</taxon>
        <taxon>Acanthomorphata</taxon>
        <taxon>Ovalentaria</taxon>
        <taxon>Atherinomorphae</taxon>
        <taxon>Cyprinodontiformes</taxon>
        <taxon>Nothobranchiidae</taxon>
        <taxon>Nothobranchius</taxon>
    </lineage>
</organism>
<feature type="compositionally biased region" description="Basic and acidic residues" evidence="1">
    <location>
        <begin position="465"/>
        <end position="477"/>
    </location>
</feature>
<proteinExistence type="predicted"/>
<feature type="region of interest" description="Disordered" evidence="1">
    <location>
        <begin position="373"/>
        <end position="667"/>
    </location>
</feature>
<evidence type="ECO:0000256" key="1">
    <source>
        <dbReference type="SAM" id="MobiDB-lite"/>
    </source>
</evidence>
<feature type="compositionally biased region" description="Acidic residues" evidence="1">
    <location>
        <begin position="558"/>
        <end position="573"/>
    </location>
</feature>
<dbReference type="CDD" id="cd12100">
    <property type="entry name" value="DD_CABYR_SP17"/>
    <property type="match status" value="1"/>
</dbReference>
<dbReference type="InterPro" id="IPR047579">
    <property type="entry name" value="DD_CABYR_SP17"/>
</dbReference>
<feature type="compositionally biased region" description="Acidic residues" evidence="1">
    <location>
        <begin position="590"/>
        <end position="602"/>
    </location>
</feature>
<dbReference type="KEGG" id="nfu:107380342"/>
<dbReference type="Proteomes" id="UP000822369">
    <property type="component" value="Chromosome 7"/>
</dbReference>
<feature type="compositionally biased region" description="Polar residues" evidence="1">
    <location>
        <begin position="479"/>
        <end position="493"/>
    </location>
</feature>
<dbReference type="Pfam" id="PF00612">
    <property type="entry name" value="IQ"/>
    <property type="match status" value="1"/>
</dbReference>
<accession>A0A9D3BUD6</accession>
<evidence type="ECO:0000313" key="4">
    <source>
        <dbReference type="Proteomes" id="UP000822369"/>
    </source>
</evidence>
<feature type="region of interest" description="Disordered" evidence="1">
    <location>
        <begin position="176"/>
        <end position="217"/>
    </location>
</feature>
<feature type="compositionally biased region" description="Polar residues" evidence="1">
    <location>
        <begin position="397"/>
        <end position="406"/>
    </location>
</feature>
<dbReference type="SMART" id="SM00015">
    <property type="entry name" value="IQ"/>
    <property type="match status" value="1"/>
</dbReference>
<reference evidence="3" key="1">
    <citation type="submission" date="2020-03" db="EMBL/GenBank/DDBJ databases">
        <title>Intra-Species Differences in Population Size shape Life History and Genome Evolution.</title>
        <authorList>
            <person name="Willemsen D."/>
            <person name="Cui R."/>
            <person name="Valenzano D.R."/>
        </authorList>
    </citation>
    <scope>NUCLEOTIDE SEQUENCE</scope>
    <source>
        <strain evidence="3">GRZ</strain>
        <tissue evidence="3">Whole</tissue>
    </source>
</reference>
<feature type="domain" description="RIIa" evidence="2">
    <location>
        <begin position="29"/>
        <end position="66"/>
    </location>
</feature>
<comment type="caution">
    <text evidence="3">The sequence shown here is derived from an EMBL/GenBank/DDBJ whole genome shotgun (WGS) entry which is preliminary data.</text>
</comment>
<dbReference type="InterPro" id="IPR000048">
    <property type="entry name" value="IQ_motif_EF-hand-BS"/>
</dbReference>
<feature type="compositionally biased region" description="Basic and acidic residues" evidence="1">
    <location>
        <begin position="517"/>
        <end position="529"/>
    </location>
</feature>
<feature type="compositionally biased region" description="Polar residues" evidence="1">
    <location>
        <begin position="121"/>
        <end position="134"/>
    </location>
</feature>
<dbReference type="AlphaFoldDB" id="A0A9D3BUD6"/>
<gene>
    <name evidence="3" type="ORF">G4P62_006451</name>
</gene>
<evidence type="ECO:0000313" key="3">
    <source>
        <dbReference type="EMBL" id="KAF7218948.1"/>
    </source>
</evidence>
<feature type="compositionally biased region" description="Basic and acidic residues" evidence="1">
    <location>
        <begin position="274"/>
        <end position="285"/>
    </location>
</feature>
<feature type="region of interest" description="Disordered" evidence="1">
    <location>
        <begin position="250"/>
        <end position="285"/>
    </location>
</feature>
<feature type="compositionally biased region" description="Basic and acidic residues" evidence="1">
    <location>
        <begin position="579"/>
        <end position="589"/>
    </location>
</feature>
<protein>
    <submittedName>
        <fullName evidence="3">Transcript variant X1</fullName>
    </submittedName>
</protein>
<feature type="compositionally biased region" description="Basic and acidic residues" evidence="1">
    <location>
        <begin position="176"/>
        <end position="193"/>
    </location>
</feature>